<proteinExistence type="predicted"/>
<dbReference type="Proteomes" id="UP000679725">
    <property type="component" value="Unassembled WGS sequence"/>
</dbReference>
<dbReference type="PANTHER" id="PTHR43471:SF1">
    <property type="entry name" value="ABC TRANSPORTER PERMEASE PROTEIN NOSY-RELATED"/>
    <property type="match status" value="1"/>
</dbReference>
<evidence type="ECO:0000256" key="1">
    <source>
        <dbReference type="SAM" id="Phobius"/>
    </source>
</evidence>
<evidence type="ECO:0000313" key="2">
    <source>
        <dbReference type="EMBL" id="CAG5068563.1"/>
    </source>
</evidence>
<comment type="caution">
    <text evidence="2">The sequence shown here is derived from an EMBL/GenBank/DDBJ whole genome shotgun (WGS) entry which is preliminary data.</text>
</comment>
<dbReference type="RefSeq" id="WP_215232705.1">
    <property type="nucleotide sequence ID" value="NZ_CAJRAU010000002.1"/>
</dbReference>
<dbReference type="Pfam" id="PF12679">
    <property type="entry name" value="ABC2_membrane_2"/>
    <property type="match status" value="1"/>
</dbReference>
<feature type="transmembrane region" description="Helical" evidence="1">
    <location>
        <begin position="456"/>
        <end position="474"/>
    </location>
</feature>
<keyword evidence="1" id="KW-0812">Transmembrane</keyword>
<evidence type="ECO:0008006" key="4">
    <source>
        <dbReference type="Google" id="ProtNLM"/>
    </source>
</evidence>
<keyword evidence="3" id="KW-1185">Reference proteome</keyword>
<sequence length="480" mass="54375">MPPQLLIARNFRSNALKNTAVYLLILFIGILITYAVITSWSGFVKQNETTAHHQAETRHDWLDNPDKHPHRMAHYGNFAFRPKAPLSIFDSGMESFFGNTIFLEAHKQNSVNFSEAGFSTGMLRFGEISVAMVLQILLPLLLFFIGFTSIAAERENGTLKIILTQGISWKQLITGKIIGLAQIAMGVFIPVMLVTFVLWFFLQDGHITSDETVRLLLVFLSYGIYLLLFCVIAVLVSAASRTSKSALVSLIGLWLMLTIVLPRASQALGSYLYPAPVKVTFLANIEKDVLKEGDSHNPDDIHYKALKDSLLTTYGVDSTSQLPFNYSGFVMAEGEKISARIYNSHFDKLLRVYDDQNSFLKATAFLDPFVAIKNLSMSLAGTDYRTYTDFQKQAEAYRYAMAQKMNELQIKYISNKKPGPNEKPVVIDQKHWEEVPEFEYVQPMVNTVFEHETTSFFALLFWIGLLYFMIEILSKKLKVN</sequence>
<dbReference type="InterPro" id="IPR021913">
    <property type="entry name" value="DUF3526"/>
</dbReference>
<feature type="transmembrane region" description="Helical" evidence="1">
    <location>
        <begin position="246"/>
        <end position="264"/>
    </location>
</feature>
<feature type="transmembrane region" description="Helical" evidence="1">
    <location>
        <begin position="173"/>
        <end position="202"/>
    </location>
</feature>
<accession>A0ABN7R3N2</accession>
<feature type="transmembrane region" description="Helical" evidence="1">
    <location>
        <begin position="21"/>
        <end position="43"/>
    </location>
</feature>
<keyword evidence="1" id="KW-0472">Membrane</keyword>
<name>A0ABN7R3N2_9BACT</name>
<dbReference type="PANTHER" id="PTHR43471">
    <property type="entry name" value="ABC TRANSPORTER PERMEASE"/>
    <property type="match status" value="1"/>
</dbReference>
<feature type="transmembrane region" description="Helical" evidence="1">
    <location>
        <begin position="128"/>
        <end position="152"/>
    </location>
</feature>
<dbReference type="EMBL" id="CAJRAU010000002">
    <property type="protein sequence ID" value="CAG5068563.1"/>
    <property type="molecule type" value="Genomic_DNA"/>
</dbReference>
<organism evidence="2 3">
    <name type="scientific">Dyadobacter linearis</name>
    <dbReference type="NCBI Taxonomy" id="2823330"/>
    <lineage>
        <taxon>Bacteria</taxon>
        <taxon>Pseudomonadati</taxon>
        <taxon>Bacteroidota</taxon>
        <taxon>Cytophagia</taxon>
        <taxon>Cytophagales</taxon>
        <taxon>Spirosomataceae</taxon>
        <taxon>Dyadobacter</taxon>
    </lineage>
</organism>
<evidence type="ECO:0000313" key="3">
    <source>
        <dbReference type="Proteomes" id="UP000679725"/>
    </source>
</evidence>
<protein>
    <recommendedName>
        <fullName evidence="4">ABC-2 type transport system permease protein</fullName>
    </recommendedName>
</protein>
<keyword evidence="1" id="KW-1133">Transmembrane helix</keyword>
<dbReference type="Pfam" id="PF12040">
    <property type="entry name" value="DUF3526"/>
    <property type="match status" value="1"/>
</dbReference>
<feature type="transmembrane region" description="Helical" evidence="1">
    <location>
        <begin position="214"/>
        <end position="239"/>
    </location>
</feature>
<gene>
    <name evidence="2" type="ORF">DYBT9623_01294</name>
</gene>
<reference evidence="2 3" key="1">
    <citation type="submission" date="2021-04" db="EMBL/GenBank/DDBJ databases">
        <authorList>
            <person name="Rodrigo-Torres L."/>
            <person name="Arahal R. D."/>
            <person name="Lucena T."/>
        </authorList>
    </citation>
    <scope>NUCLEOTIDE SEQUENCE [LARGE SCALE GENOMIC DNA]</scope>
    <source>
        <strain evidence="2 3">CECT 9623</strain>
    </source>
</reference>